<reference evidence="13 15" key="2">
    <citation type="submission" date="2016-10" db="EMBL/GenBank/DDBJ databases">
        <authorList>
            <person name="Varghese N."/>
            <person name="Submissions S."/>
        </authorList>
    </citation>
    <scope>NUCLEOTIDE SEQUENCE [LARGE SCALE GENOMIC DNA]</scope>
    <source>
        <strain evidence="13 15">CGMCC 1.7071</strain>
    </source>
</reference>
<comment type="subcellular location">
    <subcellularLocation>
        <location evidence="1">Cell membrane</location>
        <topology evidence="1">Multi-pass membrane protein</topology>
    </subcellularLocation>
</comment>
<sequence>MLILAVLRLDRDLLESAVPSFCVGCIFRFLWLFAGRAMETPVTSKVSYGAEPGLRFALLLDGCGGCTQLDIARARRWKPEDGIIWLHFERDHVAAADWINRESGLDSFVTEALLEEETRPRVEPVADGLLIILRGVCATAPDEEPEQQTDIDLVPLHMWIDVNKVISLRDSGHYITALRDIRQALEKGKGPHRTGDLLALIGDKLVRDLEPVLDAMDEEVDELDEMIFHGEASEVRQRLKLLRRRSVQLRRYLAPQRDALNRIEHDDAPWLLERDKLRMREVIDKLMRFIEYLDAIRDRTGILHDDLSTVISERIARNSNRLAALAALLLPPSVVAGLFGMNVGGIPGVNDAWAFVIIVMFVTITSVATLWLLRRIGWL</sequence>
<evidence type="ECO:0000256" key="2">
    <source>
        <dbReference type="ARBA" id="ARBA00009765"/>
    </source>
</evidence>
<keyword evidence="6 11" id="KW-0812">Transmembrane</keyword>
<dbReference type="SUPFAM" id="SSF143865">
    <property type="entry name" value="CorA soluble domain-like"/>
    <property type="match status" value="1"/>
</dbReference>
<evidence type="ECO:0000256" key="5">
    <source>
        <dbReference type="ARBA" id="ARBA00022519"/>
    </source>
</evidence>
<dbReference type="InterPro" id="IPR045861">
    <property type="entry name" value="CorA_cytoplasmic_dom"/>
</dbReference>
<keyword evidence="8 11" id="KW-1133">Transmembrane helix</keyword>
<dbReference type="Gene3D" id="1.20.58.340">
    <property type="entry name" value="Magnesium transport protein CorA, transmembrane region"/>
    <property type="match status" value="2"/>
</dbReference>
<proteinExistence type="inferred from homology"/>
<evidence type="ECO:0000256" key="1">
    <source>
        <dbReference type="ARBA" id="ARBA00004651"/>
    </source>
</evidence>
<dbReference type="GO" id="GO:0005886">
    <property type="term" value="C:plasma membrane"/>
    <property type="evidence" value="ECO:0007669"/>
    <property type="project" value="UniProtKB-SubCell"/>
</dbReference>
<keyword evidence="10 11" id="KW-0472">Membrane</keyword>
<dbReference type="Gene3D" id="3.30.460.20">
    <property type="entry name" value="CorA soluble domain-like"/>
    <property type="match status" value="1"/>
</dbReference>
<dbReference type="Proteomes" id="UP000198939">
    <property type="component" value="Unassembled WGS sequence"/>
</dbReference>
<keyword evidence="4" id="KW-1003">Cell membrane</keyword>
<keyword evidence="15" id="KW-1185">Reference proteome</keyword>
<keyword evidence="9" id="KW-0406">Ion transport</keyword>
<dbReference type="GO" id="GO:0000287">
    <property type="term" value="F:magnesium ion binding"/>
    <property type="evidence" value="ECO:0007669"/>
    <property type="project" value="TreeGrafter"/>
</dbReference>
<evidence type="ECO:0000256" key="6">
    <source>
        <dbReference type="ARBA" id="ARBA00022692"/>
    </source>
</evidence>
<dbReference type="PANTHER" id="PTHR46494:SF3">
    <property type="entry name" value="ZINC TRANSPORT PROTEIN ZNTB"/>
    <property type="match status" value="1"/>
</dbReference>
<organism evidence="12 14">
    <name type="scientific">Rhizobium tibeticum</name>
    <dbReference type="NCBI Taxonomy" id="501024"/>
    <lineage>
        <taxon>Bacteria</taxon>
        <taxon>Pseudomonadati</taxon>
        <taxon>Pseudomonadota</taxon>
        <taxon>Alphaproteobacteria</taxon>
        <taxon>Hyphomicrobiales</taxon>
        <taxon>Rhizobiaceae</taxon>
        <taxon>Rhizobium/Agrobacterium group</taxon>
        <taxon>Rhizobium</taxon>
    </lineage>
</organism>
<evidence type="ECO:0000256" key="3">
    <source>
        <dbReference type="ARBA" id="ARBA00022448"/>
    </source>
</evidence>
<evidence type="ECO:0000256" key="9">
    <source>
        <dbReference type="ARBA" id="ARBA00023065"/>
    </source>
</evidence>
<reference evidence="12" key="3">
    <citation type="submission" date="2016-10" db="EMBL/GenBank/DDBJ databases">
        <authorList>
            <person name="de Groot N.N."/>
        </authorList>
    </citation>
    <scope>NUCLEOTIDE SEQUENCE [LARGE SCALE GENOMIC DNA]</scope>
    <source>
        <strain evidence="12">CCBAU85039</strain>
    </source>
</reference>
<evidence type="ECO:0000313" key="13">
    <source>
        <dbReference type="EMBL" id="SEN75626.1"/>
    </source>
</evidence>
<protein>
    <submittedName>
        <fullName evidence="12">Zinc transport protein ZntB</fullName>
    </submittedName>
    <submittedName>
        <fullName evidence="13">Zinc transporter</fullName>
    </submittedName>
</protein>
<dbReference type="EMBL" id="FNXB01000009">
    <property type="protein sequence ID" value="SEH74637.1"/>
    <property type="molecule type" value="Genomic_DNA"/>
</dbReference>
<evidence type="ECO:0000256" key="7">
    <source>
        <dbReference type="ARBA" id="ARBA00022833"/>
    </source>
</evidence>
<evidence type="ECO:0000313" key="15">
    <source>
        <dbReference type="Proteomes" id="UP000198939"/>
    </source>
</evidence>
<reference evidence="14" key="1">
    <citation type="submission" date="2016-10" db="EMBL/GenBank/DDBJ databases">
        <authorList>
            <person name="Wibberg D."/>
        </authorList>
    </citation>
    <scope>NUCLEOTIDE SEQUENCE [LARGE SCALE GENOMIC DNA]</scope>
</reference>
<dbReference type="GO" id="GO:0050897">
    <property type="term" value="F:cobalt ion binding"/>
    <property type="evidence" value="ECO:0007669"/>
    <property type="project" value="TreeGrafter"/>
</dbReference>
<feature type="transmembrane region" description="Helical" evidence="11">
    <location>
        <begin position="17"/>
        <end position="35"/>
    </location>
</feature>
<dbReference type="AlphaFoldDB" id="A0A1H8J5Q1"/>
<comment type="similarity">
    <text evidence="2">Belongs to the CorA metal ion transporter (MIT) (TC 1.A.35) family.</text>
</comment>
<evidence type="ECO:0000256" key="4">
    <source>
        <dbReference type="ARBA" id="ARBA00022475"/>
    </source>
</evidence>
<dbReference type="GO" id="GO:0015087">
    <property type="term" value="F:cobalt ion transmembrane transporter activity"/>
    <property type="evidence" value="ECO:0007669"/>
    <property type="project" value="TreeGrafter"/>
</dbReference>
<dbReference type="InterPro" id="IPR002523">
    <property type="entry name" value="MgTranspt_CorA/ZnTranspt_ZntB"/>
</dbReference>
<gene>
    <name evidence="12" type="primary">zntB_2</name>
    <name evidence="12" type="ORF">RTCCBAU85039_2107</name>
    <name evidence="13" type="ORF">SAMN05216228_1007101</name>
</gene>
<dbReference type="Proteomes" id="UP000183063">
    <property type="component" value="Unassembled WGS sequence"/>
</dbReference>
<evidence type="ECO:0000256" key="8">
    <source>
        <dbReference type="ARBA" id="ARBA00022989"/>
    </source>
</evidence>
<dbReference type="Pfam" id="PF01544">
    <property type="entry name" value="CorA"/>
    <property type="match status" value="1"/>
</dbReference>
<keyword evidence="5" id="KW-0997">Cell inner membrane</keyword>
<dbReference type="PANTHER" id="PTHR46494">
    <property type="entry name" value="CORA FAMILY METAL ION TRANSPORTER (EUROFUNG)"/>
    <property type="match status" value="1"/>
</dbReference>
<keyword evidence="3" id="KW-0813">Transport</keyword>
<keyword evidence="7" id="KW-0862">Zinc</keyword>
<accession>A0A1H8J5Q1</accession>
<evidence type="ECO:0000313" key="12">
    <source>
        <dbReference type="EMBL" id="SEH74637.1"/>
    </source>
</evidence>
<feature type="transmembrane region" description="Helical" evidence="11">
    <location>
        <begin position="352"/>
        <end position="373"/>
    </location>
</feature>
<dbReference type="SUPFAM" id="SSF144083">
    <property type="entry name" value="Magnesium transport protein CorA, transmembrane region"/>
    <property type="match status" value="1"/>
</dbReference>
<dbReference type="InterPro" id="IPR045863">
    <property type="entry name" value="CorA_TM1_TM2"/>
</dbReference>
<dbReference type="STRING" id="501024.RTCCBAU85039_2107"/>
<dbReference type="GO" id="GO:0015095">
    <property type="term" value="F:magnesium ion transmembrane transporter activity"/>
    <property type="evidence" value="ECO:0007669"/>
    <property type="project" value="TreeGrafter"/>
</dbReference>
<name>A0A1H8J5Q1_9HYPH</name>
<dbReference type="EMBL" id="FOCV01000007">
    <property type="protein sequence ID" value="SEN75626.1"/>
    <property type="molecule type" value="Genomic_DNA"/>
</dbReference>
<evidence type="ECO:0000313" key="14">
    <source>
        <dbReference type="Proteomes" id="UP000183063"/>
    </source>
</evidence>
<evidence type="ECO:0000256" key="10">
    <source>
        <dbReference type="ARBA" id="ARBA00023136"/>
    </source>
</evidence>
<feature type="transmembrane region" description="Helical" evidence="11">
    <location>
        <begin position="322"/>
        <end position="340"/>
    </location>
</feature>
<evidence type="ECO:0000256" key="11">
    <source>
        <dbReference type="SAM" id="Phobius"/>
    </source>
</evidence>